<reference evidence="1" key="1">
    <citation type="submission" date="2021-01" db="EMBL/GenBank/DDBJ databases">
        <authorList>
            <consortium name="Genoscope - CEA"/>
            <person name="William W."/>
        </authorList>
    </citation>
    <scope>NUCLEOTIDE SEQUENCE</scope>
</reference>
<proteinExistence type="predicted"/>
<evidence type="ECO:0000313" key="2">
    <source>
        <dbReference type="Proteomes" id="UP000689195"/>
    </source>
</evidence>
<gene>
    <name evidence="1" type="ORF">PPENT_87.1.T1060007</name>
</gene>
<dbReference type="AlphaFoldDB" id="A0A8S1X654"/>
<dbReference type="EMBL" id="CAJJDO010000106">
    <property type="protein sequence ID" value="CAD8194066.1"/>
    <property type="molecule type" value="Genomic_DNA"/>
</dbReference>
<evidence type="ECO:0000313" key="1">
    <source>
        <dbReference type="EMBL" id="CAD8194066.1"/>
    </source>
</evidence>
<comment type="caution">
    <text evidence="1">The sequence shown here is derived from an EMBL/GenBank/DDBJ whole genome shotgun (WGS) entry which is preliminary data.</text>
</comment>
<dbReference type="Proteomes" id="UP000689195">
    <property type="component" value="Unassembled WGS sequence"/>
</dbReference>
<name>A0A8S1X654_9CILI</name>
<sequence>MTNPWVGRFPFEMKVQKQKKEDLHSPNRSEIDFFNVPSISASVVMQPKTVFEALKSLMFRQKENSVSYDEFYSFSRRLYICEDPDQSLRVFRQIAGQSEIIQLEGNIHNFKFNRFFFISVSLKTSTLKSNTFHSAKSPMIQVNRIAIKMKSSPLIQLPKSNSQSKIQVSPKLKNLKLLLQHKS</sequence>
<protein>
    <submittedName>
        <fullName evidence="1">Uncharacterized protein</fullName>
    </submittedName>
</protein>
<keyword evidence="2" id="KW-1185">Reference proteome</keyword>
<accession>A0A8S1X654</accession>
<organism evidence="1 2">
    <name type="scientific">Paramecium pentaurelia</name>
    <dbReference type="NCBI Taxonomy" id="43138"/>
    <lineage>
        <taxon>Eukaryota</taxon>
        <taxon>Sar</taxon>
        <taxon>Alveolata</taxon>
        <taxon>Ciliophora</taxon>
        <taxon>Intramacronucleata</taxon>
        <taxon>Oligohymenophorea</taxon>
        <taxon>Peniculida</taxon>
        <taxon>Parameciidae</taxon>
        <taxon>Paramecium</taxon>
    </lineage>
</organism>